<organism evidence="1 2">
    <name type="scientific">Liparis tanakae</name>
    <name type="common">Tanaka's snailfish</name>
    <dbReference type="NCBI Taxonomy" id="230148"/>
    <lineage>
        <taxon>Eukaryota</taxon>
        <taxon>Metazoa</taxon>
        <taxon>Chordata</taxon>
        <taxon>Craniata</taxon>
        <taxon>Vertebrata</taxon>
        <taxon>Euteleostomi</taxon>
        <taxon>Actinopterygii</taxon>
        <taxon>Neopterygii</taxon>
        <taxon>Teleostei</taxon>
        <taxon>Neoteleostei</taxon>
        <taxon>Acanthomorphata</taxon>
        <taxon>Eupercaria</taxon>
        <taxon>Perciformes</taxon>
        <taxon>Cottioidei</taxon>
        <taxon>Cottales</taxon>
        <taxon>Liparidae</taxon>
        <taxon>Liparis</taxon>
    </lineage>
</organism>
<evidence type="ECO:0000313" key="2">
    <source>
        <dbReference type="Proteomes" id="UP000314294"/>
    </source>
</evidence>
<reference evidence="1 2" key="1">
    <citation type="submission" date="2019-03" db="EMBL/GenBank/DDBJ databases">
        <title>First draft genome of Liparis tanakae, snailfish: a comprehensive survey of snailfish specific genes.</title>
        <authorList>
            <person name="Kim W."/>
            <person name="Song I."/>
            <person name="Jeong J.-H."/>
            <person name="Kim D."/>
            <person name="Kim S."/>
            <person name="Ryu S."/>
            <person name="Song J.Y."/>
            <person name="Lee S.K."/>
        </authorList>
    </citation>
    <scope>NUCLEOTIDE SEQUENCE [LARGE SCALE GENOMIC DNA]</scope>
    <source>
        <tissue evidence="1">Muscle</tissue>
    </source>
</reference>
<gene>
    <name evidence="1" type="ORF">EYF80_044218</name>
</gene>
<dbReference type="EMBL" id="SRLO01000838">
    <property type="protein sequence ID" value="TNN45576.1"/>
    <property type="molecule type" value="Genomic_DNA"/>
</dbReference>
<comment type="caution">
    <text evidence="1">The sequence shown here is derived from an EMBL/GenBank/DDBJ whole genome shotgun (WGS) entry which is preliminary data.</text>
</comment>
<accession>A0A4Z2FWE9</accession>
<keyword evidence="2" id="KW-1185">Reference proteome</keyword>
<dbReference type="AlphaFoldDB" id="A0A4Z2FWE9"/>
<name>A0A4Z2FWE9_9TELE</name>
<dbReference type="Proteomes" id="UP000314294">
    <property type="component" value="Unassembled WGS sequence"/>
</dbReference>
<proteinExistence type="predicted"/>
<sequence>MFATLQLAPVLQHGVNHVPGPSGLSVDVLDDLLTQFEVHPIGPHSELEAHCLVVRSELSSPVLSPIPSLPLPSFPDTPLWLVLPRDMLHVTRHRHSRAHLGGLEVSASRCDDVTHSNAASALRVSTGPTAMRRRRHPNDSVPNVQRYRQIQIHRCHSVVLETRHQDLLTYNCPLSCKCHFLSLVYLKRIKPILT</sequence>
<evidence type="ECO:0000313" key="1">
    <source>
        <dbReference type="EMBL" id="TNN45576.1"/>
    </source>
</evidence>
<protein>
    <submittedName>
        <fullName evidence="1">Uncharacterized protein</fullName>
    </submittedName>
</protein>